<evidence type="ECO:0000256" key="5">
    <source>
        <dbReference type="ARBA" id="ARBA00023136"/>
    </source>
</evidence>
<dbReference type="PRINTS" id="PR00237">
    <property type="entry name" value="GPCRRHODOPSN"/>
</dbReference>
<dbReference type="PANTHER" id="PTHR24238">
    <property type="entry name" value="G-PROTEIN COUPLED RECEPTOR"/>
    <property type="match status" value="1"/>
</dbReference>
<keyword evidence="5 9" id="KW-0472">Membrane</keyword>
<dbReference type="Pfam" id="PF00001">
    <property type="entry name" value="7tm_1"/>
    <property type="match status" value="1"/>
</dbReference>
<evidence type="ECO:0000256" key="9">
    <source>
        <dbReference type="SAM" id="Phobius"/>
    </source>
</evidence>
<sequence length="256" mass="28851">MVASTLTLLLISCDRFFGIVFAIRARMTARRARYSLGFVWLAASTVATPLIFYQKYRENKWKDYTEKYCSGDWPSVTVQEGNNTIIYFPCRTAYFTIVSGALFFAPLAIMAPAYGAISCKLCKASQPGERVSADLNNQRKKTRKVITMLVVLIVVFAVCWGPLQLPDWFHTLQFWSKIGAFLNSALNPLIYAGFNNNFKIGFYALFSTGKSNYGYTTAKFRRESSEVTATTKLAPGHSQAYPLTLLNKNKKDKLLL</sequence>
<evidence type="ECO:0000256" key="8">
    <source>
        <dbReference type="RuleBase" id="RU000688"/>
    </source>
</evidence>
<evidence type="ECO:0000256" key="1">
    <source>
        <dbReference type="ARBA" id="ARBA00004141"/>
    </source>
</evidence>
<dbReference type="SUPFAM" id="SSF81321">
    <property type="entry name" value="Family A G protein-coupled receptor-like"/>
    <property type="match status" value="1"/>
</dbReference>
<comment type="caution">
    <text evidence="11">The sequence shown here is derived from an EMBL/GenBank/DDBJ whole genome shotgun (WGS) entry which is preliminary data.</text>
</comment>
<keyword evidence="12" id="KW-1185">Reference proteome</keyword>
<evidence type="ECO:0000256" key="7">
    <source>
        <dbReference type="ARBA" id="ARBA00023224"/>
    </source>
</evidence>
<evidence type="ECO:0000256" key="4">
    <source>
        <dbReference type="ARBA" id="ARBA00023040"/>
    </source>
</evidence>
<dbReference type="EMBL" id="CAJFCJ010000008">
    <property type="protein sequence ID" value="CAD5118375.1"/>
    <property type="molecule type" value="Genomic_DNA"/>
</dbReference>
<keyword evidence="3 9" id="KW-1133">Transmembrane helix</keyword>
<dbReference type="CDD" id="cd00637">
    <property type="entry name" value="7tm_classA_rhodopsin-like"/>
    <property type="match status" value="1"/>
</dbReference>
<evidence type="ECO:0000256" key="2">
    <source>
        <dbReference type="ARBA" id="ARBA00022692"/>
    </source>
</evidence>
<comment type="similarity">
    <text evidence="8">Belongs to the G-protein coupled receptor 1 family.</text>
</comment>
<evidence type="ECO:0000313" key="11">
    <source>
        <dbReference type="EMBL" id="CAD5118375.1"/>
    </source>
</evidence>
<dbReference type="PROSITE" id="PS50262">
    <property type="entry name" value="G_PROTEIN_RECEP_F1_2"/>
    <property type="match status" value="1"/>
</dbReference>
<keyword evidence="4 8" id="KW-0297">G-protein coupled receptor</keyword>
<dbReference type="InterPro" id="IPR000276">
    <property type="entry name" value="GPCR_Rhodpsn"/>
</dbReference>
<reference evidence="11 12" key="1">
    <citation type="submission" date="2020-08" db="EMBL/GenBank/DDBJ databases">
        <authorList>
            <person name="Hejnol A."/>
        </authorList>
    </citation>
    <scope>NUCLEOTIDE SEQUENCE [LARGE SCALE GENOMIC DNA]</scope>
</reference>
<evidence type="ECO:0000259" key="10">
    <source>
        <dbReference type="PROSITE" id="PS50262"/>
    </source>
</evidence>
<evidence type="ECO:0000313" key="12">
    <source>
        <dbReference type="Proteomes" id="UP000549394"/>
    </source>
</evidence>
<dbReference type="GO" id="GO:0008188">
    <property type="term" value="F:neuropeptide receptor activity"/>
    <property type="evidence" value="ECO:0007669"/>
    <property type="project" value="TreeGrafter"/>
</dbReference>
<dbReference type="InterPro" id="IPR017452">
    <property type="entry name" value="GPCR_Rhodpsn_7TM"/>
</dbReference>
<accession>A0A7I8VQ61</accession>
<dbReference type="GO" id="GO:0005886">
    <property type="term" value="C:plasma membrane"/>
    <property type="evidence" value="ECO:0007669"/>
    <property type="project" value="TreeGrafter"/>
</dbReference>
<dbReference type="Proteomes" id="UP000549394">
    <property type="component" value="Unassembled WGS sequence"/>
</dbReference>
<dbReference type="Gene3D" id="1.20.1070.10">
    <property type="entry name" value="Rhodopsin 7-helix transmembrane proteins"/>
    <property type="match status" value="1"/>
</dbReference>
<protein>
    <submittedName>
        <fullName evidence="11">DgyrCDS7087</fullName>
    </submittedName>
</protein>
<feature type="transmembrane region" description="Helical" evidence="9">
    <location>
        <begin position="32"/>
        <end position="53"/>
    </location>
</feature>
<proteinExistence type="inferred from homology"/>
<keyword evidence="7 8" id="KW-0807">Transducer</keyword>
<name>A0A7I8VQ61_9ANNE</name>
<evidence type="ECO:0000256" key="6">
    <source>
        <dbReference type="ARBA" id="ARBA00023170"/>
    </source>
</evidence>
<comment type="subcellular location">
    <subcellularLocation>
        <location evidence="1">Membrane</location>
        <topology evidence="1">Multi-pass membrane protein</topology>
    </subcellularLocation>
</comment>
<feature type="domain" description="G-protein coupled receptors family 1 profile" evidence="10">
    <location>
        <begin position="1"/>
        <end position="191"/>
    </location>
</feature>
<keyword evidence="6 8" id="KW-0675">Receptor</keyword>
<keyword evidence="2 8" id="KW-0812">Transmembrane</keyword>
<dbReference type="PROSITE" id="PS00237">
    <property type="entry name" value="G_PROTEIN_RECEP_F1_1"/>
    <property type="match status" value="1"/>
</dbReference>
<gene>
    <name evidence="11" type="ORF">DGYR_LOCUS6762</name>
</gene>
<dbReference type="PANTHER" id="PTHR24238:SF57">
    <property type="entry name" value="G-PROTEIN COUPLED RECEPTOR 83"/>
    <property type="match status" value="1"/>
</dbReference>
<dbReference type="OrthoDB" id="5975505at2759"/>
<feature type="transmembrane region" description="Helical" evidence="9">
    <location>
        <begin position="145"/>
        <end position="163"/>
    </location>
</feature>
<organism evidence="11 12">
    <name type="scientific">Dimorphilus gyrociliatus</name>
    <dbReference type="NCBI Taxonomy" id="2664684"/>
    <lineage>
        <taxon>Eukaryota</taxon>
        <taxon>Metazoa</taxon>
        <taxon>Spiralia</taxon>
        <taxon>Lophotrochozoa</taxon>
        <taxon>Annelida</taxon>
        <taxon>Polychaeta</taxon>
        <taxon>Polychaeta incertae sedis</taxon>
        <taxon>Dinophilidae</taxon>
        <taxon>Dimorphilus</taxon>
    </lineage>
</organism>
<dbReference type="AlphaFoldDB" id="A0A7I8VQ61"/>
<evidence type="ECO:0000256" key="3">
    <source>
        <dbReference type="ARBA" id="ARBA00022989"/>
    </source>
</evidence>